<keyword evidence="1" id="KW-0238">DNA-binding</keyword>
<dbReference type="KEGG" id="ckl:CKL_2859"/>
<feature type="domain" description="Recombinase" evidence="4">
    <location>
        <begin position="1"/>
        <end position="81"/>
    </location>
</feature>
<evidence type="ECO:0000259" key="5">
    <source>
        <dbReference type="Pfam" id="PF13408"/>
    </source>
</evidence>
<name>A5N175_CLOK5</name>
<dbReference type="InterPro" id="IPR011109">
    <property type="entry name" value="DNA_bind_recombinase_dom"/>
</dbReference>
<evidence type="ECO:0000313" key="6">
    <source>
        <dbReference type="EMBL" id="EDK34871.1"/>
    </source>
</evidence>
<dbReference type="AlphaFoldDB" id="A5N175"/>
<dbReference type="EMBL" id="CP000673">
    <property type="protein sequence ID" value="EDK34871.1"/>
    <property type="molecule type" value="Genomic_DNA"/>
</dbReference>
<feature type="domain" description="Recombinase zinc beta ribbon" evidence="5">
    <location>
        <begin position="96"/>
        <end position="151"/>
    </location>
</feature>
<dbReference type="Proteomes" id="UP000002411">
    <property type="component" value="Chromosome"/>
</dbReference>
<dbReference type="PANTHER" id="PTHR30461">
    <property type="entry name" value="DNA-INVERTASE FROM LAMBDOID PROPHAGE"/>
    <property type="match status" value="1"/>
</dbReference>
<dbReference type="InterPro" id="IPR050639">
    <property type="entry name" value="SSR_resolvase"/>
</dbReference>
<dbReference type="Pfam" id="PF13408">
    <property type="entry name" value="Zn_ribbon_recom"/>
    <property type="match status" value="1"/>
</dbReference>
<dbReference type="STRING" id="431943.CKL_2859"/>
<keyword evidence="3" id="KW-0175">Coiled coil</keyword>
<gene>
    <name evidence="6" type="ordered locus">CKL_2859</name>
</gene>
<evidence type="ECO:0000313" key="7">
    <source>
        <dbReference type="Proteomes" id="UP000002411"/>
    </source>
</evidence>
<evidence type="ECO:0000256" key="2">
    <source>
        <dbReference type="ARBA" id="ARBA00023172"/>
    </source>
</evidence>
<dbReference type="Pfam" id="PF07508">
    <property type="entry name" value="Recombinase"/>
    <property type="match status" value="1"/>
</dbReference>
<proteinExistence type="predicted"/>
<dbReference type="PANTHER" id="PTHR30461:SF2">
    <property type="entry name" value="SERINE RECOMBINASE PINE-RELATED"/>
    <property type="match status" value="1"/>
</dbReference>
<dbReference type="HOGENOM" id="CLU_1127567_0_0_9"/>
<keyword evidence="7" id="KW-1185">Reference proteome</keyword>
<reference evidence="6 7" key="1">
    <citation type="journal article" date="2008" name="Proc. Natl. Acad. Sci. U.S.A.">
        <title>The genome of Clostridium kluyveri, a strict anaerobe with unique metabolic features.</title>
        <authorList>
            <person name="Seedorf H."/>
            <person name="Fricke W.F."/>
            <person name="Veith B."/>
            <person name="Brueggemann H."/>
            <person name="Liesegang H."/>
            <person name="Strittmatter A."/>
            <person name="Miethke M."/>
            <person name="Buckel W."/>
            <person name="Hinderberger J."/>
            <person name="Li F."/>
            <person name="Hagemeier C."/>
            <person name="Thauer R.K."/>
            <person name="Gottschalk G."/>
        </authorList>
    </citation>
    <scope>NUCLEOTIDE SEQUENCE [LARGE SCALE GENOMIC DNA]</scope>
    <source>
        <strain evidence="7">ATCC 8527 / DSM 555 / NCIMB 10680</strain>
    </source>
</reference>
<dbReference type="InterPro" id="IPR025827">
    <property type="entry name" value="Zn_ribbon_recom_dom"/>
</dbReference>
<keyword evidence="2" id="KW-0233">DNA recombination</keyword>
<accession>A5N175</accession>
<feature type="coiled-coil region" evidence="3">
    <location>
        <begin position="175"/>
        <end position="231"/>
    </location>
</feature>
<evidence type="ECO:0000259" key="4">
    <source>
        <dbReference type="Pfam" id="PF07508"/>
    </source>
</evidence>
<dbReference type="eggNOG" id="COG1961">
    <property type="taxonomic scope" value="Bacteria"/>
</dbReference>
<dbReference type="GO" id="GO:0003677">
    <property type="term" value="F:DNA binding"/>
    <property type="evidence" value="ECO:0007669"/>
    <property type="project" value="UniProtKB-KW"/>
</dbReference>
<sequence>MLRNPVYVQADLDVYEFFKSQGTIIVNDAADFTGTNGCYLYQGRDVKACKKNDLKDQMLVLAPHEGIVPADTWLACRKKLMNNMKIQSARKATHTWLAGKIKCGNCGYALMSIINRVGTQYLRCTKRLDNKSCVGCGKIFTAELETLVYQQMVKKLESYKTLTGRKKAIKGNPKITALQVELAQVNTEIEKLVDSLTGANNVLLSYVNVKIAELDSRKQALVKEIAELTVDTISPEQVQQISGYLDAWETVSFDDKRRVLDLLVTTVEAISEKMNITWKI</sequence>
<dbReference type="GO" id="GO:0000150">
    <property type="term" value="F:DNA strand exchange activity"/>
    <property type="evidence" value="ECO:0007669"/>
    <property type="project" value="TreeGrafter"/>
</dbReference>
<evidence type="ECO:0000256" key="1">
    <source>
        <dbReference type="ARBA" id="ARBA00023125"/>
    </source>
</evidence>
<organism evidence="6 7">
    <name type="scientific">Clostridium kluyveri (strain ATCC 8527 / DSM 555 / NBRC 12016 / NCIMB 10680 / K1)</name>
    <dbReference type="NCBI Taxonomy" id="431943"/>
    <lineage>
        <taxon>Bacteria</taxon>
        <taxon>Bacillati</taxon>
        <taxon>Bacillota</taxon>
        <taxon>Clostridia</taxon>
        <taxon>Eubacteriales</taxon>
        <taxon>Clostridiaceae</taxon>
        <taxon>Clostridium</taxon>
    </lineage>
</organism>
<protein>
    <submittedName>
        <fullName evidence="6">Predicted recombinase</fullName>
    </submittedName>
</protein>
<evidence type="ECO:0000256" key="3">
    <source>
        <dbReference type="SAM" id="Coils"/>
    </source>
</evidence>